<dbReference type="OrthoDB" id="156233at2157"/>
<dbReference type="EMBL" id="REFY01000001">
    <property type="protein sequence ID" value="RQG93095.1"/>
    <property type="molecule type" value="Genomic_DNA"/>
</dbReference>
<dbReference type="Pfam" id="PF04967">
    <property type="entry name" value="HTH_10"/>
    <property type="match status" value="1"/>
</dbReference>
<accession>A0A3N6P9W8</accession>
<dbReference type="Pfam" id="PF15915">
    <property type="entry name" value="BAT"/>
    <property type="match status" value="1"/>
</dbReference>
<keyword evidence="6" id="KW-1185">Reference proteome</keyword>
<feature type="domain" description="HTH bat-type" evidence="3">
    <location>
        <begin position="155"/>
        <end position="207"/>
    </location>
</feature>
<keyword evidence="1" id="KW-0805">Transcription regulation</keyword>
<evidence type="ECO:0000256" key="2">
    <source>
        <dbReference type="ARBA" id="ARBA00023163"/>
    </source>
</evidence>
<name>A0A3N6P9W8_9EURY</name>
<dbReference type="InterPro" id="IPR007050">
    <property type="entry name" value="HTH_bacterioopsin"/>
</dbReference>
<dbReference type="AlphaFoldDB" id="A0A3N6P9W8"/>
<keyword evidence="2" id="KW-0804">Transcription</keyword>
<dbReference type="PANTHER" id="PTHR34236:SF1">
    <property type="entry name" value="DIMETHYL SULFOXIDE REDUCTASE TRANSCRIPTIONAL ACTIVATOR"/>
    <property type="match status" value="1"/>
</dbReference>
<reference evidence="5 6" key="1">
    <citation type="submission" date="2018-10" db="EMBL/GenBank/DDBJ databases">
        <title>Natrarchaeobius chitinivorans gen. nov., sp. nov., and Natrarchaeobius haloalkaliphilus sp. nov., alkaliphilic, chitin-utilizing haloarchaea from hypersaline alkaline lakes.</title>
        <authorList>
            <person name="Sorokin D.Y."/>
            <person name="Elcheninov A.G."/>
            <person name="Kostrikina N.A."/>
            <person name="Bale N.J."/>
            <person name="Sinninghe Damste J.S."/>
            <person name="Khijniak T.V."/>
            <person name="Kublanov I.V."/>
            <person name="Toshchakov S.V."/>
        </authorList>
    </citation>
    <scope>NUCLEOTIDE SEQUENCE [LARGE SCALE GENOMIC DNA]</scope>
    <source>
        <strain evidence="5 6">AArcht-Sl</strain>
    </source>
</reference>
<feature type="domain" description="Bacterioopsin transcriptional activator GAF and HTH associated" evidence="4">
    <location>
        <begin position="5"/>
        <end position="144"/>
    </location>
</feature>
<proteinExistence type="predicted"/>
<dbReference type="InterPro" id="IPR031803">
    <property type="entry name" value="BAT_GAF/HTH-assoc"/>
</dbReference>
<gene>
    <name evidence="5" type="ORF">EA462_02510</name>
</gene>
<evidence type="ECO:0000313" key="6">
    <source>
        <dbReference type="Proteomes" id="UP000273828"/>
    </source>
</evidence>
<comment type="caution">
    <text evidence="5">The sequence shown here is derived from an EMBL/GenBank/DDBJ whole genome shotgun (WGS) entry which is preliminary data.</text>
</comment>
<dbReference type="RefSeq" id="WP_124176982.1">
    <property type="nucleotide sequence ID" value="NZ_REFY01000001.1"/>
</dbReference>
<protein>
    <submittedName>
        <fullName evidence="5">Bacterio-opsin activator</fullName>
    </submittedName>
</protein>
<evidence type="ECO:0000259" key="4">
    <source>
        <dbReference type="Pfam" id="PF15915"/>
    </source>
</evidence>
<organism evidence="5 6">
    <name type="scientific">Natrarchaeobius halalkaliphilus</name>
    <dbReference type="NCBI Taxonomy" id="1679091"/>
    <lineage>
        <taxon>Archaea</taxon>
        <taxon>Methanobacteriati</taxon>
        <taxon>Methanobacteriota</taxon>
        <taxon>Stenosarchaea group</taxon>
        <taxon>Halobacteria</taxon>
        <taxon>Halobacteriales</taxon>
        <taxon>Natrialbaceae</taxon>
        <taxon>Natrarchaeobius</taxon>
    </lineage>
</organism>
<sequence length="219" mass="25100">MLIATFELEHDAVALTQAFTDEPEMKVEAERIAAHSTKWTMPCLWVASNNFDTADEALSNDPSIRRIVETTSFEEEKYYHLEWADDVEERVNKYIDQQGSILHAEATAHGWQLRIRFVSRDQFDRFRKRLTEQDHSFELLDLTEPGSPRVSFGELTPAQHNALVAAQEHGYYEVPREISARELAEKLDISHQSLSELLRRGTGKIIESTLSTQDVPADI</sequence>
<evidence type="ECO:0000256" key="1">
    <source>
        <dbReference type="ARBA" id="ARBA00023015"/>
    </source>
</evidence>
<dbReference type="Proteomes" id="UP000273828">
    <property type="component" value="Unassembled WGS sequence"/>
</dbReference>
<evidence type="ECO:0000259" key="3">
    <source>
        <dbReference type="Pfam" id="PF04967"/>
    </source>
</evidence>
<dbReference type="PANTHER" id="PTHR34236">
    <property type="entry name" value="DIMETHYL SULFOXIDE REDUCTASE TRANSCRIPTIONAL ACTIVATOR"/>
    <property type="match status" value="1"/>
</dbReference>
<evidence type="ECO:0000313" key="5">
    <source>
        <dbReference type="EMBL" id="RQG93095.1"/>
    </source>
</evidence>